<dbReference type="InterPro" id="IPR010982">
    <property type="entry name" value="Lambda_DNA-bd_dom_sf"/>
</dbReference>
<protein>
    <submittedName>
        <fullName evidence="6">Transcriptional regulator</fullName>
    </submittedName>
</protein>
<accession>A0A2U2DFG2</accession>
<dbReference type="AlphaFoldDB" id="A0A2U2DFG2"/>
<dbReference type="Pfam" id="PF13693">
    <property type="entry name" value="HTH_35"/>
    <property type="match status" value="1"/>
</dbReference>
<evidence type="ECO:0000256" key="1">
    <source>
        <dbReference type="ARBA" id="ARBA00006157"/>
    </source>
</evidence>
<evidence type="ECO:0000256" key="3">
    <source>
        <dbReference type="ARBA" id="ARBA00023125"/>
    </source>
</evidence>
<evidence type="ECO:0000256" key="2">
    <source>
        <dbReference type="ARBA" id="ARBA00023015"/>
    </source>
</evidence>
<dbReference type="Gene3D" id="1.10.260.40">
    <property type="entry name" value="lambda repressor-like DNA-binding domains"/>
    <property type="match status" value="1"/>
</dbReference>
<evidence type="ECO:0000259" key="5">
    <source>
        <dbReference type="Pfam" id="PF13693"/>
    </source>
</evidence>
<gene>
    <name evidence="6" type="ORF">DEM27_33110</name>
</gene>
<dbReference type="InterPro" id="IPR038722">
    <property type="entry name" value="Ner_HTH_dom"/>
</dbReference>
<keyword evidence="3" id="KW-0238">DNA-binding</keyword>
<evidence type="ECO:0000313" key="7">
    <source>
        <dbReference type="Proteomes" id="UP000245252"/>
    </source>
</evidence>
<dbReference type="RefSeq" id="WP_109462482.1">
    <property type="nucleotide sequence ID" value="NZ_QFBC01000041.1"/>
</dbReference>
<dbReference type="EMBL" id="QFBC01000041">
    <property type="protein sequence ID" value="PWE52057.1"/>
    <property type="molecule type" value="Genomic_DNA"/>
</dbReference>
<keyword evidence="7" id="KW-1185">Reference proteome</keyword>
<keyword evidence="4" id="KW-0804">Transcription</keyword>
<feature type="domain" description="Ner winged helix-turn-helix DNA-binding" evidence="5">
    <location>
        <begin position="6"/>
        <end position="77"/>
    </location>
</feature>
<comment type="caution">
    <text evidence="6">The sequence shown here is derived from an EMBL/GenBank/DDBJ whole genome shotgun (WGS) entry which is preliminary data.</text>
</comment>
<dbReference type="Proteomes" id="UP000245252">
    <property type="component" value="Unassembled WGS sequence"/>
</dbReference>
<keyword evidence="2" id="KW-0805">Transcription regulation</keyword>
<dbReference type="OrthoDB" id="531446at2"/>
<comment type="similarity">
    <text evidence="1">Belongs to the ner transcriptional regulatory family.</text>
</comment>
<dbReference type="SUPFAM" id="SSF47413">
    <property type="entry name" value="lambda repressor-like DNA-binding domains"/>
    <property type="match status" value="1"/>
</dbReference>
<proteinExistence type="inferred from homology"/>
<organism evidence="6 7">
    <name type="scientific">Metarhizobium album</name>
    <dbReference type="NCBI Taxonomy" id="2182425"/>
    <lineage>
        <taxon>Bacteria</taxon>
        <taxon>Pseudomonadati</taxon>
        <taxon>Pseudomonadota</taxon>
        <taxon>Alphaproteobacteria</taxon>
        <taxon>Hyphomicrobiales</taxon>
        <taxon>Rhizobiaceae</taxon>
        <taxon>Metarhizobium</taxon>
    </lineage>
</organism>
<reference evidence="6 7" key="1">
    <citation type="submission" date="2018-05" db="EMBL/GenBank/DDBJ databases">
        <title>The draft genome of strain NS-104.</title>
        <authorList>
            <person name="Hang P."/>
            <person name="Jiang J."/>
        </authorList>
    </citation>
    <scope>NUCLEOTIDE SEQUENCE [LARGE SCALE GENOMIC DNA]</scope>
    <source>
        <strain evidence="6 7">NS-104</strain>
    </source>
</reference>
<sequence length="90" mass="10076">MAKSKWDKHSILAELRRRGMTLTRLAEIRGVSPGGFRTIWSRPNQASEAAIAEFIGVAVEELFPDRYPKKTTTILSHEYAAESTDSQRAA</sequence>
<dbReference type="GO" id="GO:0003677">
    <property type="term" value="F:DNA binding"/>
    <property type="evidence" value="ECO:0007669"/>
    <property type="project" value="UniProtKB-KW"/>
</dbReference>
<evidence type="ECO:0000313" key="6">
    <source>
        <dbReference type="EMBL" id="PWE52057.1"/>
    </source>
</evidence>
<evidence type="ECO:0000256" key="4">
    <source>
        <dbReference type="ARBA" id="ARBA00023163"/>
    </source>
</evidence>
<name>A0A2U2DFG2_9HYPH</name>